<keyword evidence="2" id="KW-1003">Cell membrane</keyword>
<dbReference type="EMBL" id="CP022530">
    <property type="protein sequence ID" value="ASP38459.1"/>
    <property type="molecule type" value="Genomic_DNA"/>
</dbReference>
<keyword evidence="3" id="KW-0732">Signal</keyword>
<dbReference type="KEGG" id="bsan:CHH28_07140"/>
<organism evidence="6 7">
    <name type="scientific">Bacterioplanes sanyensis</name>
    <dbReference type="NCBI Taxonomy" id="1249553"/>
    <lineage>
        <taxon>Bacteria</taxon>
        <taxon>Pseudomonadati</taxon>
        <taxon>Pseudomonadota</taxon>
        <taxon>Gammaproteobacteria</taxon>
        <taxon>Oceanospirillales</taxon>
        <taxon>Oceanospirillaceae</taxon>
        <taxon>Bacterioplanes</taxon>
    </lineage>
</organism>
<name>A0A222FI75_9GAMM</name>
<proteinExistence type="predicted"/>
<evidence type="ECO:0000259" key="5">
    <source>
        <dbReference type="PROSITE" id="PS51484"/>
    </source>
</evidence>
<comment type="subcellular location">
    <subcellularLocation>
        <location evidence="1">Cell membrane</location>
    </subcellularLocation>
</comment>
<dbReference type="GO" id="GO:0005886">
    <property type="term" value="C:plasma membrane"/>
    <property type="evidence" value="ECO:0007669"/>
    <property type="project" value="UniProtKB-SubCell"/>
</dbReference>
<evidence type="ECO:0000256" key="3">
    <source>
        <dbReference type="ARBA" id="ARBA00022729"/>
    </source>
</evidence>
<dbReference type="SUPFAM" id="SSF51126">
    <property type="entry name" value="Pectin lyase-like"/>
    <property type="match status" value="1"/>
</dbReference>
<keyword evidence="2" id="KW-0472">Membrane</keyword>
<dbReference type="PANTHER" id="PTHR46769">
    <property type="entry name" value="POLYCYSTIC KIDNEY AND HEPATIC DISEASE 1 (AUTOSOMAL RECESSIVE)-LIKE 1"/>
    <property type="match status" value="1"/>
</dbReference>
<keyword evidence="7" id="KW-1185">Reference proteome</keyword>
<dbReference type="InterPro" id="IPR019316">
    <property type="entry name" value="G8_domain"/>
</dbReference>
<feature type="domain" description="G8" evidence="5">
    <location>
        <begin position="27"/>
        <end position="150"/>
    </location>
</feature>
<evidence type="ECO:0000256" key="4">
    <source>
        <dbReference type="ARBA" id="ARBA00023180"/>
    </source>
</evidence>
<evidence type="ECO:0000256" key="2">
    <source>
        <dbReference type="ARBA" id="ARBA00022475"/>
    </source>
</evidence>
<dbReference type="SMART" id="SM01225">
    <property type="entry name" value="G8"/>
    <property type="match status" value="1"/>
</dbReference>
<protein>
    <recommendedName>
        <fullName evidence="5">G8 domain-containing protein</fullName>
    </recommendedName>
</protein>
<evidence type="ECO:0000256" key="1">
    <source>
        <dbReference type="ARBA" id="ARBA00004236"/>
    </source>
</evidence>
<sequence length="612" mass="66512">MMTSLPIVSLDQVTHEATTSGAWSDSATWKQGSIPSSGARVYIPQGVTVQIENRIRERLKTVRIDGKLSFNPALNTELLVDTLVTTASGELEIGTKQTPIQASVTARVIIIDDGAIDRSWDTELISRGLILMGKTTLFGHAKTGFESVASFPRAGDTTLNLKTIPTGWEVGDSIVIAGTDPIDPSSDETAIITAIDGMQIVIDAPLTRGHVAPKSDLEVHVANLTRNIQITSENPTIDRRGHVMVMHNNNASINYASFNKLGRVDKTKIMDDLEFTDLDPKIAPTLLGGTNVRGRYSLHFHKGGTNKNSSPAVVHGSVVTDDPGWGFVNHSSHVNFSNNVTHNIVGAAYYTEAGDEIGSFINNIAIRTVNPNDPLKSLDELDPDSREHRQDYGFQGDGFWFHGPNVTVTGNIVSGASGHAYIWWPEGLLEKANDGSTIKIFHDTANVPNGNLIGPDGTKMQIFDVPIGKFENNQAYSTTRGIQVFYLHTDFFGDGVHLEDGIPYPSPSYYGQLRSTISSSTLWNIEETAVDIPYVNRITLNNLRLVGYGGANTVGVDAAHFQNLTGIQLVNLNIENFETAMQVTTTGEVTIDGGTYSDNKTDIQYITPTEDD</sequence>
<reference evidence="6 7" key="1">
    <citation type="submission" date="2017-07" db="EMBL/GenBank/DDBJ databases">
        <title>Annotated genome sequence of Bacterioplanes sanyensis isolated from Red Sea.</title>
        <authorList>
            <person name="Rehman Z.U."/>
        </authorList>
    </citation>
    <scope>NUCLEOTIDE SEQUENCE [LARGE SCALE GENOMIC DNA]</scope>
    <source>
        <strain evidence="6 7">NV9</strain>
    </source>
</reference>
<dbReference type="AlphaFoldDB" id="A0A222FI75"/>
<dbReference type="InterPro" id="IPR055401">
    <property type="entry name" value="CEMIP_beta-hel_dom"/>
</dbReference>
<dbReference type="Pfam" id="PF10162">
    <property type="entry name" value="G8"/>
    <property type="match status" value="1"/>
</dbReference>
<dbReference type="Pfam" id="PF24606">
    <property type="entry name" value="CEMIP_beta-hel"/>
    <property type="match status" value="1"/>
</dbReference>
<evidence type="ECO:0000313" key="7">
    <source>
        <dbReference type="Proteomes" id="UP000202440"/>
    </source>
</evidence>
<keyword evidence="4" id="KW-0325">Glycoprotein</keyword>
<dbReference type="InterPro" id="IPR052387">
    <property type="entry name" value="Fibrocystin"/>
</dbReference>
<gene>
    <name evidence="6" type="ORF">CHH28_07140</name>
</gene>
<evidence type="ECO:0000313" key="6">
    <source>
        <dbReference type="EMBL" id="ASP38459.1"/>
    </source>
</evidence>
<dbReference type="Proteomes" id="UP000202440">
    <property type="component" value="Chromosome"/>
</dbReference>
<dbReference type="PROSITE" id="PS51484">
    <property type="entry name" value="G8"/>
    <property type="match status" value="1"/>
</dbReference>
<dbReference type="PANTHER" id="PTHR46769:SF2">
    <property type="entry name" value="FIBROCYSTIN-L ISOFORM 2 PRECURSOR-RELATED"/>
    <property type="match status" value="1"/>
</dbReference>
<accession>A0A222FI75</accession>
<dbReference type="InterPro" id="IPR011050">
    <property type="entry name" value="Pectin_lyase_fold/virulence"/>
</dbReference>